<dbReference type="CDD" id="cd00082">
    <property type="entry name" value="HisKA"/>
    <property type="match status" value="1"/>
</dbReference>
<evidence type="ECO:0000256" key="8">
    <source>
        <dbReference type="SAM" id="Phobius"/>
    </source>
</evidence>
<evidence type="ECO:0000256" key="7">
    <source>
        <dbReference type="ARBA" id="ARBA00023012"/>
    </source>
</evidence>
<organism evidence="10 11">
    <name type="scientific">Marinobacterium nitratireducens</name>
    <dbReference type="NCBI Taxonomy" id="518897"/>
    <lineage>
        <taxon>Bacteria</taxon>
        <taxon>Pseudomonadati</taxon>
        <taxon>Pseudomonadota</taxon>
        <taxon>Gammaproteobacteria</taxon>
        <taxon>Oceanospirillales</taxon>
        <taxon>Oceanospirillaceae</taxon>
        <taxon>Marinobacterium</taxon>
    </lineage>
</organism>
<dbReference type="RefSeq" id="WP_188860424.1">
    <property type="nucleotide sequence ID" value="NZ_BMLT01000004.1"/>
</dbReference>
<dbReference type="PROSITE" id="PS50885">
    <property type="entry name" value="HAMP"/>
    <property type="match status" value="1"/>
</dbReference>
<protein>
    <recommendedName>
        <fullName evidence="3">histidine kinase</fullName>
        <ecNumber evidence="3">2.7.13.3</ecNumber>
    </recommendedName>
</protein>
<keyword evidence="8" id="KW-1133">Transmembrane helix</keyword>
<evidence type="ECO:0000313" key="10">
    <source>
        <dbReference type="EMBL" id="GGO81242.1"/>
    </source>
</evidence>
<dbReference type="Gene3D" id="1.10.287.130">
    <property type="match status" value="1"/>
</dbReference>
<dbReference type="Gene3D" id="6.10.340.10">
    <property type="match status" value="1"/>
</dbReference>
<comment type="caution">
    <text evidence="10">The sequence shown here is derived from an EMBL/GenBank/DDBJ whole genome shotgun (WGS) entry which is preliminary data.</text>
</comment>
<comment type="subcellular location">
    <subcellularLocation>
        <location evidence="2">Membrane</location>
    </subcellularLocation>
</comment>
<dbReference type="SUPFAM" id="SSF47384">
    <property type="entry name" value="Homodimeric domain of signal transducing histidine kinase"/>
    <property type="match status" value="1"/>
</dbReference>
<dbReference type="InterPro" id="IPR003661">
    <property type="entry name" value="HisK_dim/P_dom"/>
</dbReference>
<reference evidence="10 11" key="1">
    <citation type="journal article" date="2014" name="Int. J. Syst. Evol. Microbiol.">
        <title>Complete genome sequence of Corynebacterium casei LMG S-19264T (=DSM 44701T), isolated from a smear-ripened cheese.</title>
        <authorList>
            <consortium name="US DOE Joint Genome Institute (JGI-PGF)"/>
            <person name="Walter F."/>
            <person name="Albersmeier A."/>
            <person name="Kalinowski J."/>
            <person name="Ruckert C."/>
        </authorList>
    </citation>
    <scope>NUCLEOTIDE SEQUENCE [LARGE SCALE GENOMIC DNA]</scope>
    <source>
        <strain evidence="10 11">CGMCC 1.7286</strain>
    </source>
</reference>
<dbReference type="GO" id="GO:0005886">
    <property type="term" value="C:plasma membrane"/>
    <property type="evidence" value="ECO:0007669"/>
    <property type="project" value="TreeGrafter"/>
</dbReference>
<accession>A0A917ZG67</accession>
<keyword evidence="6 10" id="KW-0418">Kinase</keyword>
<dbReference type="EC" id="2.7.13.3" evidence="3"/>
<dbReference type="SMART" id="SM00388">
    <property type="entry name" value="HisKA"/>
    <property type="match status" value="1"/>
</dbReference>
<name>A0A917ZG67_9GAMM</name>
<dbReference type="EMBL" id="BMLT01000004">
    <property type="protein sequence ID" value="GGO81242.1"/>
    <property type="molecule type" value="Genomic_DNA"/>
</dbReference>
<dbReference type="InterPro" id="IPR003660">
    <property type="entry name" value="HAMP_dom"/>
</dbReference>
<dbReference type="PANTHER" id="PTHR45436:SF16">
    <property type="entry name" value="HISTIDINE KINASE"/>
    <property type="match status" value="1"/>
</dbReference>
<sequence length="404" mass="45521">MKQTLRYKIILTAGLSTFLLMSLYWLAGWHLIESIEHQSRQQFVDYIGSRVDQALAGKVPAQALELFDMMTLYRENDDVPVAWRALTPPATEALPNEDLLVVRRHPQTGQPYYLVMHNVEEVLESGKQEEAEILLVLGGIALITFGAMGLTLLITWQLTQPIRQLTRQLEHIDPARPVLEPLERNDEIGFMSRQFASLLQRTAAFINRERNFTRFASHELRSPIMVVRSSLDLLRETVPPSEINSRALKRIDDASSRMIKLIEAFLWLGRETKPAPEGCVDRTGLEHILEELFASHPALQSRQLEVTLDDCHWQVHPFVLSVVIDNLLRNALIHGDGHIRIGNDTDTLTISNDIGDGDHADAQSHGYGLLIASQLCQDAGIGLELTQEPRRYSAQLHFAAQAGP</sequence>
<keyword evidence="8" id="KW-0472">Membrane</keyword>
<comment type="catalytic activity">
    <reaction evidence="1">
        <text>ATP + protein L-histidine = ADP + protein N-phospho-L-histidine.</text>
        <dbReference type="EC" id="2.7.13.3"/>
    </reaction>
</comment>
<dbReference type="AlphaFoldDB" id="A0A917ZG67"/>
<evidence type="ECO:0000256" key="4">
    <source>
        <dbReference type="ARBA" id="ARBA00022553"/>
    </source>
</evidence>
<gene>
    <name evidence="10" type="ORF">GCM10011348_19820</name>
</gene>
<dbReference type="Pfam" id="PF00512">
    <property type="entry name" value="HisKA"/>
    <property type="match status" value="1"/>
</dbReference>
<evidence type="ECO:0000256" key="5">
    <source>
        <dbReference type="ARBA" id="ARBA00022679"/>
    </source>
</evidence>
<keyword evidence="5" id="KW-0808">Transferase</keyword>
<evidence type="ECO:0000256" key="2">
    <source>
        <dbReference type="ARBA" id="ARBA00004370"/>
    </source>
</evidence>
<feature type="transmembrane region" description="Helical" evidence="8">
    <location>
        <begin position="7"/>
        <end position="27"/>
    </location>
</feature>
<keyword evidence="8" id="KW-0812">Transmembrane</keyword>
<evidence type="ECO:0000313" key="11">
    <source>
        <dbReference type="Proteomes" id="UP000599578"/>
    </source>
</evidence>
<dbReference type="PANTHER" id="PTHR45436">
    <property type="entry name" value="SENSOR HISTIDINE KINASE YKOH"/>
    <property type="match status" value="1"/>
</dbReference>
<evidence type="ECO:0000256" key="6">
    <source>
        <dbReference type="ARBA" id="ARBA00022777"/>
    </source>
</evidence>
<evidence type="ECO:0000256" key="3">
    <source>
        <dbReference type="ARBA" id="ARBA00012438"/>
    </source>
</evidence>
<keyword evidence="11" id="KW-1185">Reference proteome</keyword>
<dbReference type="SUPFAM" id="SSF55874">
    <property type="entry name" value="ATPase domain of HSP90 chaperone/DNA topoisomerase II/histidine kinase"/>
    <property type="match status" value="1"/>
</dbReference>
<feature type="transmembrane region" description="Helical" evidence="8">
    <location>
        <begin position="133"/>
        <end position="158"/>
    </location>
</feature>
<dbReference type="InterPro" id="IPR036890">
    <property type="entry name" value="HATPase_C_sf"/>
</dbReference>
<dbReference type="InterPro" id="IPR050428">
    <property type="entry name" value="TCS_sensor_his_kinase"/>
</dbReference>
<keyword evidence="7" id="KW-0902">Two-component regulatory system</keyword>
<evidence type="ECO:0000259" key="9">
    <source>
        <dbReference type="PROSITE" id="PS50885"/>
    </source>
</evidence>
<dbReference type="GO" id="GO:0000155">
    <property type="term" value="F:phosphorelay sensor kinase activity"/>
    <property type="evidence" value="ECO:0007669"/>
    <property type="project" value="InterPro"/>
</dbReference>
<dbReference type="InterPro" id="IPR036097">
    <property type="entry name" value="HisK_dim/P_sf"/>
</dbReference>
<proteinExistence type="predicted"/>
<keyword evidence="4" id="KW-0597">Phosphoprotein</keyword>
<evidence type="ECO:0000256" key="1">
    <source>
        <dbReference type="ARBA" id="ARBA00000085"/>
    </source>
</evidence>
<dbReference type="Proteomes" id="UP000599578">
    <property type="component" value="Unassembled WGS sequence"/>
</dbReference>
<feature type="domain" description="HAMP" evidence="9">
    <location>
        <begin position="156"/>
        <end position="207"/>
    </location>
</feature>